<reference evidence="2" key="2">
    <citation type="submission" date="2017-08" db="EMBL/GenBank/DDBJ databases">
        <authorList>
            <person name="de Groot N.N."/>
        </authorList>
    </citation>
    <scope>NUCLEOTIDE SEQUENCE [LARGE SCALE GENOMIC DNA]</scope>
    <source>
        <strain evidence="2">06D021</strain>
    </source>
</reference>
<accession>A0A285B403</accession>
<dbReference type="SUPFAM" id="SSF46689">
    <property type="entry name" value="Homeodomain-like"/>
    <property type="match status" value="1"/>
</dbReference>
<organism evidence="2 3">
    <name type="scientific">Klebsiella grimontii</name>
    <dbReference type="NCBI Taxonomy" id="2058152"/>
    <lineage>
        <taxon>Bacteria</taxon>
        <taxon>Pseudomonadati</taxon>
        <taxon>Pseudomonadota</taxon>
        <taxon>Gammaproteobacteria</taxon>
        <taxon>Enterobacterales</taxon>
        <taxon>Enterobacteriaceae</taxon>
        <taxon>Klebsiella/Raoultella group</taxon>
        <taxon>Klebsiella</taxon>
    </lineage>
</organism>
<dbReference type="EMBL" id="FZTC01000019">
    <property type="protein sequence ID" value="SNU35699.1"/>
    <property type="molecule type" value="Genomic_DNA"/>
</dbReference>
<dbReference type="Proteomes" id="UP000510937">
    <property type="component" value="Chromosome"/>
</dbReference>
<dbReference type="GeneID" id="97395295"/>
<evidence type="ECO:0000313" key="2">
    <source>
        <dbReference type="EMBL" id="SNU35699.1"/>
    </source>
</evidence>
<reference evidence="4" key="3">
    <citation type="submission" date="2020-06" db="EMBL/GenBank/DDBJ databases">
        <title>REHAB project genomes.</title>
        <authorList>
            <person name="Shaw L.P."/>
        </authorList>
    </citation>
    <scope>NUCLEOTIDE SEQUENCE [LARGE SCALE GENOMIC DNA]</scope>
    <source>
        <strain evidence="4">RHBSTW-00555</strain>
    </source>
</reference>
<sequence>MEIKLHANATTTPRTRKYLQESTKSDRELAQELGISITTVRRWRNRSQISDNHTTPHLIHKVLRQEQENLINALRDALRAPLDELLFMVNEGLGIAISRATLNRYLRPAHEGRKSAAPQGKKALKAGMRADTLTLHYRQLALSMDDGGEHHLLWAQEPISGWCFGRIYSGISPALVDSWLSQALDACPARIQCLEIYAHAGFQPARADLSCATVAMAESGAVQLSERLADVIPALDEPDATLQRLCALWNQGRTQKKLGNNTPQGFLASLNHNSWRSQGDAQ</sequence>
<gene>
    <name evidence="1" type="ORF">HV234_13880</name>
    <name evidence="2" type="ORF">KOSB73_260423</name>
</gene>
<dbReference type="InterPro" id="IPR009057">
    <property type="entry name" value="Homeodomain-like_sf"/>
</dbReference>
<reference evidence="1" key="4">
    <citation type="journal article" date="2021" name="Microb. Genom.">
        <title>A genomic epidemiological study shows that prevalence of antimicrobial resistance in Enterobacterales is associated with the livestock host, as well as antimicrobial usage.</title>
        <authorList>
            <person name="AbuOun M."/>
            <person name="Jones H."/>
            <person name="Stubberfield E."/>
            <person name="Gilson D."/>
            <person name="Shaw L.P."/>
            <person name="Hubbard A.T.M."/>
            <person name="Chau K.K."/>
            <person name="Sebra R."/>
            <person name="Peto T.E.A."/>
            <person name="Crook D.W."/>
            <person name="Read D.S."/>
            <person name="Gweon H.S."/>
            <person name="Walker A.S."/>
            <person name="Stoesser N."/>
            <person name="Smith R.P."/>
            <person name="Anjum M.F."/>
            <person name="On Behalf Of The Rehab Consortium."/>
        </authorList>
    </citation>
    <scope>NUCLEOTIDE SEQUENCE</scope>
    <source>
        <strain evidence="1">RHBSTW-00555</strain>
    </source>
</reference>
<dbReference type="AlphaFoldDB" id="A0A285B403"/>
<reference evidence="3" key="1">
    <citation type="submission" date="2017-08" db="EMBL/GenBank/DDBJ databases">
        <authorList>
            <person name="Brisse S."/>
        </authorList>
    </citation>
    <scope>NUCLEOTIDE SEQUENCE [LARGE SCALE GENOMIC DNA]</scope>
    <source>
        <strain evidence="3">06D021</strain>
    </source>
</reference>
<dbReference type="RefSeq" id="WP_024358104.1">
    <property type="nucleotide sequence ID" value="NZ_CABGKM010000005.1"/>
</dbReference>
<evidence type="ECO:0000313" key="1">
    <source>
        <dbReference type="EMBL" id="QLO52530.1"/>
    </source>
</evidence>
<evidence type="ECO:0000313" key="4">
    <source>
        <dbReference type="Proteomes" id="UP000510937"/>
    </source>
</evidence>
<dbReference type="EMBL" id="CP055315">
    <property type="protein sequence ID" value="QLO52530.1"/>
    <property type="molecule type" value="Genomic_DNA"/>
</dbReference>
<name>A0A285B403_9ENTR</name>
<evidence type="ECO:0000313" key="3">
    <source>
        <dbReference type="Proteomes" id="UP000220639"/>
    </source>
</evidence>
<proteinExistence type="predicted"/>
<dbReference type="Proteomes" id="UP000220639">
    <property type="component" value="Unassembled WGS sequence"/>
</dbReference>
<protein>
    <submittedName>
        <fullName evidence="1">XRE family transcriptional regulator</fullName>
    </submittedName>
</protein>